<feature type="compositionally biased region" description="Low complexity" evidence="1">
    <location>
        <begin position="1"/>
        <end position="14"/>
    </location>
</feature>
<reference evidence="2" key="3">
    <citation type="journal article" date="2017" name="Nature">
        <title>Genome sequence of the progenitor of the wheat D genome Aegilops tauschii.</title>
        <authorList>
            <person name="Luo M.C."/>
            <person name="Gu Y.Q."/>
            <person name="Puiu D."/>
            <person name="Wang H."/>
            <person name="Twardziok S.O."/>
            <person name="Deal K.R."/>
            <person name="Huo N."/>
            <person name="Zhu T."/>
            <person name="Wang L."/>
            <person name="Wang Y."/>
            <person name="McGuire P.E."/>
            <person name="Liu S."/>
            <person name="Long H."/>
            <person name="Ramasamy R.K."/>
            <person name="Rodriguez J.C."/>
            <person name="Van S.L."/>
            <person name="Yuan L."/>
            <person name="Wang Z."/>
            <person name="Xia Z."/>
            <person name="Xiao L."/>
            <person name="Anderson O.D."/>
            <person name="Ouyang S."/>
            <person name="Liang Y."/>
            <person name="Zimin A.V."/>
            <person name="Pertea G."/>
            <person name="Qi P."/>
            <person name="Bennetzen J.L."/>
            <person name="Dai X."/>
            <person name="Dawson M.W."/>
            <person name="Muller H.G."/>
            <person name="Kugler K."/>
            <person name="Rivarola-Duarte L."/>
            <person name="Spannagl M."/>
            <person name="Mayer K.F.X."/>
            <person name="Lu F.H."/>
            <person name="Bevan M.W."/>
            <person name="Leroy P."/>
            <person name="Li P."/>
            <person name="You F.M."/>
            <person name="Sun Q."/>
            <person name="Liu Z."/>
            <person name="Lyons E."/>
            <person name="Wicker T."/>
            <person name="Salzberg S.L."/>
            <person name="Devos K.M."/>
            <person name="Dvorak J."/>
        </authorList>
    </citation>
    <scope>NUCLEOTIDE SEQUENCE [LARGE SCALE GENOMIC DNA]</scope>
    <source>
        <strain evidence="2">cv. AL8/78</strain>
    </source>
</reference>
<dbReference type="EnsemblPlants" id="AET3Gv20155300.36">
    <property type="protein sequence ID" value="AET3Gv20155300.36"/>
    <property type="gene ID" value="AET3Gv20155300"/>
</dbReference>
<reference evidence="2" key="4">
    <citation type="submission" date="2019-03" db="UniProtKB">
        <authorList>
            <consortium name="EnsemblPlants"/>
        </authorList>
    </citation>
    <scope>IDENTIFICATION</scope>
</reference>
<sequence length="101" mass="10970">MSAPRRSSSGPRGRTQGQNVGSGSNSYISRSTDASQGHASSQPERSRRWPLARDDMLVPVTVKMLGDASVRTVDGNCPVINGYRPSTLIPPFPFPNYLLPR</sequence>
<feature type="region of interest" description="Disordered" evidence="1">
    <location>
        <begin position="1"/>
        <end position="53"/>
    </location>
</feature>
<reference evidence="2" key="5">
    <citation type="journal article" date="2021" name="G3 (Bethesda)">
        <title>Aegilops tauschii genome assembly Aet v5.0 features greater sequence contiguity and improved annotation.</title>
        <authorList>
            <person name="Wang L."/>
            <person name="Zhu T."/>
            <person name="Rodriguez J.C."/>
            <person name="Deal K.R."/>
            <person name="Dubcovsky J."/>
            <person name="McGuire P.E."/>
            <person name="Lux T."/>
            <person name="Spannagl M."/>
            <person name="Mayer K.F.X."/>
            <person name="Baldrich P."/>
            <person name="Meyers B.C."/>
            <person name="Huo N."/>
            <person name="Gu Y.Q."/>
            <person name="Zhou H."/>
            <person name="Devos K.M."/>
            <person name="Bennetzen J.L."/>
            <person name="Unver T."/>
            <person name="Budak H."/>
            <person name="Gulick P.J."/>
            <person name="Galiba G."/>
            <person name="Kalapos B."/>
            <person name="Nelson D.R."/>
            <person name="Li P."/>
            <person name="You F.M."/>
            <person name="Luo M.C."/>
            <person name="Dvorak J."/>
        </authorList>
    </citation>
    <scope>NUCLEOTIDE SEQUENCE [LARGE SCALE GENOMIC DNA]</scope>
    <source>
        <strain evidence="2">cv. AL8/78</strain>
    </source>
</reference>
<dbReference type="Proteomes" id="UP000015105">
    <property type="component" value="Chromosome 3D"/>
</dbReference>
<accession>A0A453DYE3</accession>
<name>A0A453DYE3_AEGTS</name>
<reference evidence="3" key="2">
    <citation type="journal article" date="2017" name="Nat. Plants">
        <title>The Aegilops tauschii genome reveals multiple impacts of transposons.</title>
        <authorList>
            <person name="Zhao G."/>
            <person name="Zou C."/>
            <person name="Li K."/>
            <person name="Wang K."/>
            <person name="Li T."/>
            <person name="Gao L."/>
            <person name="Zhang X."/>
            <person name="Wang H."/>
            <person name="Yang Z."/>
            <person name="Liu X."/>
            <person name="Jiang W."/>
            <person name="Mao L."/>
            <person name="Kong X."/>
            <person name="Jiao Y."/>
            <person name="Jia J."/>
        </authorList>
    </citation>
    <scope>NUCLEOTIDE SEQUENCE [LARGE SCALE GENOMIC DNA]</scope>
    <source>
        <strain evidence="3">cv. AL8/78</strain>
    </source>
</reference>
<organism evidence="2 3">
    <name type="scientific">Aegilops tauschii subsp. strangulata</name>
    <name type="common">Goatgrass</name>
    <dbReference type="NCBI Taxonomy" id="200361"/>
    <lineage>
        <taxon>Eukaryota</taxon>
        <taxon>Viridiplantae</taxon>
        <taxon>Streptophyta</taxon>
        <taxon>Embryophyta</taxon>
        <taxon>Tracheophyta</taxon>
        <taxon>Spermatophyta</taxon>
        <taxon>Magnoliopsida</taxon>
        <taxon>Liliopsida</taxon>
        <taxon>Poales</taxon>
        <taxon>Poaceae</taxon>
        <taxon>BOP clade</taxon>
        <taxon>Pooideae</taxon>
        <taxon>Triticodae</taxon>
        <taxon>Triticeae</taxon>
        <taxon>Triticinae</taxon>
        <taxon>Aegilops</taxon>
    </lineage>
</organism>
<dbReference type="Gramene" id="AET3Gv20155300.36">
    <property type="protein sequence ID" value="AET3Gv20155300.36"/>
    <property type="gene ID" value="AET3Gv20155300"/>
</dbReference>
<protein>
    <submittedName>
        <fullName evidence="2">Uncharacterized protein</fullName>
    </submittedName>
</protein>
<proteinExistence type="predicted"/>
<feature type="compositionally biased region" description="Polar residues" evidence="1">
    <location>
        <begin position="15"/>
        <end position="43"/>
    </location>
</feature>
<evidence type="ECO:0000313" key="3">
    <source>
        <dbReference type="Proteomes" id="UP000015105"/>
    </source>
</evidence>
<dbReference type="AlphaFoldDB" id="A0A453DYE3"/>
<keyword evidence="3" id="KW-1185">Reference proteome</keyword>
<feature type="compositionally biased region" description="Basic and acidic residues" evidence="1">
    <location>
        <begin position="44"/>
        <end position="53"/>
    </location>
</feature>
<evidence type="ECO:0000256" key="1">
    <source>
        <dbReference type="SAM" id="MobiDB-lite"/>
    </source>
</evidence>
<evidence type="ECO:0000313" key="2">
    <source>
        <dbReference type="EnsemblPlants" id="AET3Gv20155300.36"/>
    </source>
</evidence>
<reference evidence="3" key="1">
    <citation type="journal article" date="2014" name="Science">
        <title>Ancient hybridizations among the ancestral genomes of bread wheat.</title>
        <authorList>
            <consortium name="International Wheat Genome Sequencing Consortium,"/>
            <person name="Marcussen T."/>
            <person name="Sandve S.R."/>
            <person name="Heier L."/>
            <person name="Spannagl M."/>
            <person name="Pfeifer M."/>
            <person name="Jakobsen K.S."/>
            <person name="Wulff B.B."/>
            <person name="Steuernagel B."/>
            <person name="Mayer K.F."/>
            <person name="Olsen O.A."/>
        </authorList>
    </citation>
    <scope>NUCLEOTIDE SEQUENCE [LARGE SCALE GENOMIC DNA]</scope>
    <source>
        <strain evidence="3">cv. AL8/78</strain>
    </source>
</reference>